<comment type="caution">
    <text evidence="5">The sequence shown here is derived from an EMBL/GenBank/DDBJ whole genome shotgun (WGS) entry which is preliminary data.</text>
</comment>
<evidence type="ECO:0000259" key="3">
    <source>
        <dbReference type="Pfam" id="PF00501"/>
    </source>
</evidence>
<feature type="domain" description="AMP-dependent synthetase/ligase" evidence="3">
    <location>
        <begin position="1"/>
        <end position="90"/>
    </location>
</feature>
<reference evidence="5" key="1">
    <citation type="submission" date="2020-05" db="EMBL/GenBank/DDBJ databases">
        <title>Mycena genomes resolve the evolution of fungal bioluminescence.</title>
        <authorList>
            <person name="Tsai I.J."/>
        </authorList>
    </citation>
    <scope>NUCLEOTIDE SEQUENCE</scope>
    <source>
        <strain evidence="5">160909Yilan</strain>
    </source>
</reference>
<dbReference type="Pfam" id="PF13193">
    <property type="entry name" value="AMP-binding_C"/>
    <property type="match status" value="1"/>
</dbReference>
<evidence type="ECO:0000256" key="2">
    <source>
        <dbReference type="ARBA" id="ARBA00022598"/>
    </source>
</evidence>
<dbReference type="SUPFAM" id="SSF56801">
    <property type="entry name" value="Acetyl-CoA synthetase-like"/>
    <property type="match status" value="1"/>
</dbReference>
<protein>
    <submittedName>
        <fullName evidence="5">AMP binding protein</fullName>
    </submittedName>
</protein>
<dbReference type="GO" id="GO:0016405">
    <property type="term" value="F:CoA-ligase activity"/>
    <property type="evidence" value="ECO:0007669"/>
    <property type="project" value="TreeGrafter"/>
</dbReference>
<feature type="domain" description="AMP-binding enzyme C-terminal" evidence="4">
    <location>
        <begin position="144"/>
        <end position="229"/>
    </location>
</feature>
<gene>
    <name evidence="5" type="ORF">MSAN_02051500</name>
</gene>
<organism evidence="5 6">
    <name type="scientific">Mycena sanguinolenta</name>
    <dbReference type="NCBI Taxonomy" id="230812"/>
    <lineage>
        <taxon>Eukaryota</taxon>
        <taxon>Fungi</taxon>
        <taxon>Dikarya</taxon>
        <taxon>Basidiomycota</taxon>
        <taxon>Agaricomycotina</taxon>
        <taxon>Agaricomycetes</taxon>
        <taxon>Agaricomycetidae</taxon>
        <taxon>Agaricales</taxon>
        <taxon>Marasmiineae</taxon>
        <taxon>Mycenaceae</taxon>
        <taxon>Mycena</taxon>
    </lineage>
</organism>
<dbReference type="Gene3D" id="3.40.50.12780">
    <property type="entry name" value="N-terminal domain of ligase-like"/>
    <property type="match status" value="1"/>
</dbReference>
<dbReference type="InterPro" id="IPR025110">
    <property type="entry name" value="AMP-bd_C"/>
</dbReference>
<dbReference type="EMBL" id="JACAZH010000026">
    <property type="protein sequence ID" value="KAF7341954.1"/>
    <property type="molecule type" value="Genomic_DNA"/>
</dbReference>
<keyword evidence="6" id="KW-1185">Reference proteome</keyword>
<dbReference type="Gene3D" id="3.30.300.30">
    <property type="match status" value="1"/>
</dbReference>
<dbReference type="InterPro" id="IPR045851">
    <property type="entry name" value="AMP-bd_C_sf"/>
</dbReference>
<dbReference type="PANTHER" id="PTHR24096:SF149">
    <property type="entry name" value="AMP-BINDING DOMAIN-CONTAINING PROTEIN-RELATED"/>
    <property type="match status" value="1"/>
</dbReference>
<comment type="similarity">
    <text evidence="1">Belongs to the ATP-dependent AMP-binding enzyme family.</text>
</comment>
<evidence type="ECO:0000313" key="5">
    <source>
        <dbReference type="EMBL" id="KAF7341954.1"/>
    </source>
</evidence>
<evidence type="ECO:0000259" key="4">
    <source>
        <dbReference type="Pfam" id="PF13193"/>
    </source>
</evidence>
<dbReference type="OrthoDB" id="1898221at2759"/>
<evidence type="ECO:0000256" key="1">
    <source>
        <dbReference type="ARBA" id="ARBA00006432"/>
    </source>
</evidence>
<dbReference type="PANTHER" id="PTHR24096">
    <property type="entry name" value="LONG-CHAIN-FATTY-ACID--COA LIGASE"/>
    <property type="match status" value="1"/>
</dbReference>
<dbReference type="Proteomes" id="UP000623467">
    <property type="component" value="Unassembled WGS sequence"/>
</dbReference>
<name>A0A8H6XJT0_9AGAR</name>
<evidence type="ECO:0000313" key="6">
    <source>
        <dbReference type="Proteomes" id="UP000623467"/>
    </source>
</evidence>
<dbReference type="Pfam" id="PF00501">
    <property type="entry name" value="AMP-binding"/>
    <property type="match status" value="1"/>
</dbReference>
<dbReference type="InterPro" id="IPR042099">
    <property type="entry name" value="ANL_N_sf"/>
</dbReference>
<proteinExistence type="inferred from homology"/>
<dbReference type="InterPro" id="IPR000873">
    <property type="entry name" value="AMP-dep_synth/lig_dom"/>
</dbReference>
<sequence length="252" mass="27837">MLCGAAPVGPDLVQDVRKRLLAKRPPGAICMITQGYGLTETTVTAHCLHFSDAERKMGSIGKLLANVEARLVRNDEGTIDAEDGSPGELWGYLNNPLATTNSITPDGWFKTGDILFRDKDSFFYVVDRKKELIKYKGFQVAPAELESVLLTHPEIADAAVIGVESREQATELPRGYVVHARPLEIQTSAQKTEFLQGVEKWMELKVAKHKFLRGGIVLIDAVPKSASGKILRRELRELAKQEKVNATARSKL</sequence>
<keyword evidence="2" id="KW-0436">Ligase</keyword>
<dbReference type="AlphaFoldDB" id="A0A8H6XJT0"/>
<accession>A0A8H6XJT0</accession>